<keyword evidence="2" id="KW-1185">Reference proteome</keyword>
<name>F2NBK7_CORGP</name>
<organism evidence="1 2">
    <name type="scientific">Coriobacterium glomerans (strain ATCC 49209 / DSM 20642 / JCM 10262 / PW2)</name>
    <dbReference type="NCBI Taxonomy" id="700015"/>
    <lineage>
        <taxon>Bacteria</taxon>
        <taxon>Bacillati</taxon>
        <taxon>Actinomycetota</taxon>
        <taxon>Coriobacteriia</taxon>
        <taxon>Coriobacteriales</taxon>
        <taxon>Coriobacteriaceae</taxon>
        <taxon>Coriobacterium</taxon>
    </lineage>
</organism>
<dbReference type="RefSeq" id="WP_013708486.1">
    <property type="nucleotide sequence ID" value="NC_015389.1"/>
</dbReference>
<dbReference type="EMBL" id="CP002628">
    <property type="protein sequence ID" value="AEB06743.1"/>
    <property type="molecule type" value="Genomic_DNA"/>
</dbReference>
<gene>
    <name evidence="1" type="ordered locus">Corgl_0629</name>
</gene>
<dbReference type="InterPro" id="IPR021701">
    <property type="entry name" value="DUF3284"/>
</dbReference>
<dbReference type="eggNOG" id="ENOG5032U4R">
    <property type="taxonomic scope" value="Bacteria"/>
</dbReference>
<proteinExistence type="predicted"/>
<sequence>MELRKTLDVTAEEFFDQIERSVLSDIKSVTDAELGREQLDGFEYEKRASGGRGAGTPMKVRIVTYRYPAIYRVEFAYARGTAAITYELTKLDSGSSRLAYSEEFTASEPLRGFNRQIGLALYERQARSRARRTIRSIVSFIHKQRRCAGSNPLLAELGDDGKKPKVM</sequence>
<dbReference type="Pfam" id="PF11687">
    <property type="entry name" value="DUF3284"/>
    <property type="match status" value="1"/>
</dbReference>
<protein>
    <recommendedName>
        <fullName evidence="3">DUF3284 domain-containing protein</fullName>
    </recommendedName>
</protein>
<evidence type="ECO:0000313" key="2">
    <source>
        <dbReference type="Proteomes" id="UP000006851"/>
    </source>
</evidence>
<dbReference type="KEGG" id="cgo:Corgl_0629"/>
<dbReference type="OrthoDB" id="3182218at2"/>
<dbReference type="HOGENOM" id="CLU_135501_0_0_11"/>
<dbReference type="Proteomes" id="UP000006851">
    <property type="component" value="Chromosome"/>
</dbReference>
<accession>F2NBK7</accession>
<evidence type="ECO:0000313" key="1">
    <source>
        <dbReference type="EMBL" id="AEB06743.1"/>
    </source>
</evidence>
<dbReference type="STRING" id="700015.Corgl_0629"/>
<evidence type="ECO:0008006" key="3">
    <source>
        <dbReference type="Google" id="ProtNLM"/>
    </source>
</evidence>
<dbReference type="AlphaFoldDB" id="F2NBK7"/>
<reference evidence="2" key="1">
    <citation type="journal article" date="2013" name="Stand. Genomic Sci.">
        <title>Complete genome sequence of Coriobacterium glomerans type strain (PW2(T)) from the midgut of Pyrrhocoris apterus L. (red soldier bug).</title>
        <authorList>
            <person name="Stackebrandt E."/>
            <person name="Zeytun A."/>
            <person name="Lapidus A."/>
            <person name="Nolan M."/>
            <person name="Lucas S."/>
            <person name="Hammon N."/>
            <person name="Deshpande S."/>
            <person name="Cheng J.F."/>
            <person name="Tapia R."/>
            <person name="Goodwin L.A."/>
            <person name="Pitluck S."/>
            <person name="Liolios K."/>
            <person name="Pagani I."/>
            <person name="Ivanova N."/>
            <person name="Mavromatis K."/>
            <person name="Mikhailova N."/>
            <person name="Huntemann M."/>
            <person name="Pati A."/>
            <person name="Chen A."/>
            <person name="Palaniappan K."/>
            <person name="Chang Y.J."/>
            <person name="Land M."/>
            <person name="Hauser L."/>
            <person name="Rohde M."/>
            <person name="Pukall R."/>
            <person name="Goker M."/>
            <person name="Detter J.C."/>
            <person name="Woyke T."/>
            <person name="Bristow J."/>
            <person name="Eisen J.A."/>
            <person name="Markowitz V."/>
            <person name="Hugenholtz P."/>
            <person name="Kyrpides N.C."/>
            <person name="Klenk H.P."/>
        </authorList>
    </citation>
    <scope>NUCLEOTIDE SEQUENCE</scope>
    <source>
        <strain evidence="2">ATCC 49209 / DSM 20642 / JCM 10262 / PW2</strain>
    </source>
</reference>